<organism evidence="1 2">
    <name type="scientific">Micromonospora carbonacea</name>
    <dbReference type="NCBI Taxonomy" id="47853"/>
    <lineage>
        <taxon>Bacteria</taxon>
        <taxon>Bacillati</taxon>
        <taxon>Actinomycetota</taxon>
        <taxon>Actinomycetes</taxon>
        <taxon>Micromonosporales</taxon>
        <taxon>Micromonosporaceae</taxon>
        <taxon>Micromonospora</taxon>
    </lineage>
</organism>
<dbReference type="AlphaFoldDB" id="A0A1C5ACW3"/>
<name>A0A1C5ACW3_9ACTN</name>
<reference evidence="2" key="1">
    <citation type="submission" date="2016-06" db="EMBL/GenBank/DDBJ databases">
        <authorList>
            <person name="Varghese N."/>
            <person name="Submissions Spin"/>
        </authorList>
    </citation>
    <scope>NUCLEOTIDE SEQUENCE [LARGE SCALE GENOMIC DNA]</scope>
    <source>
        <strain evidence="2">DSM 43168</strain>
    </source>
</reference>
<proteinExistence type="predicted"/>
<gene>
    <name evidence="1" type="ORF">GA0070563_112154</name>
</gene>
<sequence>MNDNVRRLPQRAISPEVVDWTCDTCRQPIVGGGAIHIDLRQVRETERRIDEWNRGEGRPGLARVSVVQMLLAPRREHWRVDCNACCHSCVTCYTIDLTRCQTLRDLVGWTAHLYGKNWFNATDWVYFMQRVTGAEAAA</sequence>
<protein>
    <submittedName>
        <fullName evidence="1">Uncharacterized protein</fullName>
    </submittedName>
</protein>
<dbReference type="EMBL" id="FMCT01000012">
    <property type="protein sequence ID" value="SCF42911.1"/>
    <property type="molecule type" value="Genomic_DNA"/>
</dbReference>
<dbReference type="RefSeq" id="WP_074476936.1">
    <property type="nucleotide sequence ID" value="NZ_FMCT01000012.1"/>
</dbReference>
<evidence type="ECO:0000313" key="1">
    <source>
        <dbReference type="EMBL" id="SCF42911.1"/>
    </source>
</evidence>
<dbReference type="Proteomes" id="UP000183585">
    <property type="component" value="Unassembled WGS sequence"/>
</dbReference>
<accession>A0A1C5ACW3</accession>
<evidence type="ECO:0000313" key="2">
    <source>
        <dbReference type="Proteomes" id="UP000183585"/>
    </source>
</evidence>
<keyword evidence="2" id="KW-1185">Reference proteome</keyword>